<dbReference type="PROSITE" id="PS51918">
    <property type="entry name" value="RADICAL_SAM"/>
    <property type="match status" value="1"/>
</dbReference>
<keyword evidence="2" id="KW-0408">Iron</keyword>
<keyword evidence="2" id="KW-0349">Heme</keyword>
<dbReference type="InterPro" id="IPR023404">
    <property type="entry name" value="rSAM_horseshoe"/>
</dbReference>
<dbReference type="SFLD" id="SFLDS00029">
    <property type="entry name" value="Radical_SAM"/>
    <property type="match status" value="1"/>
</dbReference>
<name>A0A939J6T4_9HYPH</name>
<accession>A0A939J6T4</accession>
<dbReference type="SUPFAM" id="SSF102114">
    <property type="entry name" value="Radical SAM enzymes"/>
    <property type="match status" value="1"/>
</dbReference>
<dbReference type="Gene3D" id="3.80.30.20">
    <property type="entry name" value="tm_1862 like domain"/>
    <property type="match status" value="1"/>
</dbReference>
<keyword evidence="2" id="KW-0479">Metal-binding</keyword>
<dbReference type="CDD" id="cd01335">
    <property type="entry name" value="Radical_SAM"/>
    <property type="match status" value="1"/>
</dbReference>
<dbReference type="SFLD" id="SFLDF00288">
    <property type="entry name" value="HemN-like__clustered_with_nucl"/>
    <property type="match status" value="1"/>
</dbReference>
<feature type="domain" description="Radical SAM core" evidence="3">
    <location>
        <begin position="3"/>
        <end position="239"/>
    </location>
</feature>
<keyword evidence="2" id="KW-0411">Iron-sulfur</keyword>
<comment type="similarity">
    <text evidence="1">Belongs to the anaerobic coproporphyrinogen-III oxidase family. HemW subfamily.</text>
</comment>
<proteinExistence type="inferred from homology"/>
<gene>
    <name evidence="4" type="ORF">JF539_22320</name>
</gene>
<evidence type="ECO:0000313" key="4">
    <source>
        <dbReference type="EMBL" id="MBN9673109.1"/>
    </source>
</evidence>
<protein>
    <recommendedName>
        <fullName evidence="2">Heme chaperone HemW</fullName>
    </recommendedName>
</protein>
<comment type="subcellular location">
    <subcellularLocation>
        <location evidence="2">Cytoplasm</location>
    </subcellularLocation>
</comment>
<dbReference type="GO" id="GO:0004109">
    <property type="term" value="F:coproporphyrinogen oxidase activity"/>
    <property type="evidence" value="ECO:0007669"/>
    <property type="project" value="InterPro"/>
</dbReference>
<evidence type="ECO:0000259" key="3">
    <source>
        <dbReference type="PROSITE" id="PS51918"/>
    </source>
</evidence>
<dbReference type="GO" id="GO:0006779">
    <property type="term" value="P:porphyrin-containing compound biosynthetic process"/>
    <property type="evidence" value="ECO:0007669"/>
    <property type="project" value="InterPro"/>
</dbReference>
<evidence type="ECO:0000313" key="5">
    <source>
        <dbReference type="Proteomes" id="UP000664096"/>
    </source>
</evidence>
<keyword evidence="2" id="KW-0963">Cytoplasm</keyword>
<organism evidence="4 5">
    <name type="scientific">Roseibium aggregatum</name>
    <dbReference type="NCBI Taxonomy" id="187304"/>
    <lineage>
        <taxon>Bacteria</taxon>
        <taxon>Pseudomonadati</taxon>
        <taxon>Pseudomonadota</taxon>
        <taxon>Alphaproteobacteria</taxon>
        <taxon>Hyphomicrobiales</taxon>
        <taxon>Stappiaceae</taxon>
        <taxon>Roseibium</taxon>
    </lineage>
</organism>
<dbReference type="AlphaFoldDB" id="A0A939J6T4"/>
<dbReference type="Pfam" id="PF06969">
    <property type="entry name" value="HemN_C"/>
    <property type="match status" value="1"/>
</dbReference>
<keyword evidence="2" id="KW-0949">S-adenosyl-L-methionine</keyword>
<comment type="function">
    <text evidence="2">Probably acts as a heme chaperone, transferring heme to an unknown acceptor. Binds one molecule of heme per monomer, possibly covalently. Binds 1 [4Fe-4S] cluster. The cluster is coordinated with 3 cysteines and an exchangeable S-adenosyl-L-methionine.</text>
</comment>
<dbReference type="GO" id="GO:0005737">
    <property type="term" value="C:cytoplasm"/>
    <property type="evidence" value="ECO:0007669"/>
    <property type="project" value="UniProtKB-SubCell"/>
</dbReference>
<dbReference type="SMART" id="SM00729">
    <property type="entry name" value="Elp3"/>
    <property type="match status" value="1"/>
</dbReference>
<dbReference type="Pfam" id="PF04055">
    <property type="entry name" value="Radical_SAM"/>
    <property type="match status" value="1"/>
</dbReference>
<dbReference type="PANTHER" id="PTHR13932">
    <property type="entry name" value="COPROPORPHYRINIGEN III OXIDASE"/>
    <property type="match status" value="1"/>
</dbReference>
<dbReference type="SFLD" id="SFLDF00562">
    <property type="entry name" value="HemN-like__clustered_with_heat"/>
    <property type="match status" value="1"/>
</dbReference>
<evidence type="ECO:0000256" key="1">
    <source>
        <dbReference type="ARBA" id="ARBA00006100"/>
    </source>
</evidence>
<dbReference type="EMBL" id="JAEKJZ010000006">
    <property type="protein sequence ID" value="MBN9673109.1"/>
    <property type="molecule type" value="Genomic_DNA"/>
</dbReference>
<dbReference type="PANTHER" id="PTHR13932:SF5">
    <property type="entry name" value="RADICAL S-ADENOSYL METHIONINE DOMAIN-CONTAINING PROTEIN 1, MITOCHONDRIAL"/>
    <property type="match status" value="1"/>
</dbReference>
<dbReference type="InterPro" id="IPR007197">
    <property type="entry name" value="rSAM"/>
</dbReference>
<reference evidence="4" key="1">
    <citation type="submission" date="2020-12" db="EMBL/GenBank/DDBJ databases">
        <title>Oil enriched cultivation method for isolating marine PHA-producing bacteria.</title>
        <authorList>
            <person name="Zheng W."/>
            <person name="Yu S."/>
            <person name="Huang Y."/>
        </authorList>
    </citation>
    <scope>NUCLEOTIDE SEQUENCE</scope>
    <source>
        <strain evidence="4">SY-2-12</strain>
    </source>
</reference>
<keyword evidence="2" id="KW-0143">Chaperone</keyword>
<dbReference type="InterPro" id="IPR058240">
    <property type="entry name" value="rSAM_sf"/>
</dbReference>
<comment type="caution">
    <text evidence="4">The sequence shown here is derived from an EMBL/GenBank/DDBJ whole genome shotgun (WGS) entry which is preliminary data.</text>
</comment>
<dbReference type="GO" id="GO:0046872">
    <property type="term" value="F:metal ion binding"/>
    <property type="evidence" value="ECO:0007669"/>
    <property type="project" value="UniProtKB-UniRule"/>
</dbReference>
<dbReference type="RefSeq" id="WP_207142965.1">
    <property type="nucleotide sequence ID" value="NZ_JAEKJZ010000006.1"/>
</dbReference>
<dbReference type="GO" id="GO:0051539">
    <property type="term" value="F:4 iron, 4 sulfur cluster binding"/>
    <property type="evidence" value="ECO:0007669"/>
    <property type="project" value="UniProtKB-UniRule"/>
</dbReference>
<dbReference type="NCBIfam" id="TIGR00539">
    <property type="entry name" value="hemN_rel"/>
    <property type="match status" value="1"/>
</dbReference>
<sequence>MPGATNGGFGIYVHWPFCAAKCPYCDFNSHVRHEPADQVRFAAALERELSHFADLTKGKTVQSVFLGGGTPSLMEPATVERVLNAVSNLWSLDPDVEISMEANPTSVEAERFKGYRSAGVNRVSLGVQSLIDADLKMLGRLHDAQTARAAIEIARETFPRLSFDLIYARPGQTTGDWAAELKQAIALAADHLSLYQLTIEEGTPFFALHQAGKLKVPDPDLGAAFYELTQDVTAEAGLPAYEVSNHARPGAECRHNLVYWRYGDYVGTGPGAHGRLTVGPTRLATATERHPETWLENVERSGHGLVENMGLSEEEQGDEFLLMGLRLTEGIDLSRYEKLAHRSIDPRRLRDLLEHGMVEELGENRVRATREGFFVLDAVVADLAA</sequence>
<evidence type="ECO:0000256" key="2">
    <source>
        <dbReference type="RuleBase" id="RU364116"/>
    </source>
</evidence>
<dbReference type="InterPro" id="IPR010723">
    <property type="entry name" value="HemN_C"/>
</dbReference>
<dbReference type="InterPro" id="IPR034505">
    <property type="entry name" value="Coproporphyrinogen-III_oxidase"/>
</dbReference>
<dbReference type="InterPro" id="IPR004559">
    <property type="entry name" value="HemW-like"/>
</dbReference>
<dbReference type="InterPro" id="IPR006638">
    <property type="entry name" value="Elp3/MiaA/NifB-like_rSAM"/>
</dbReference>
<dbReference type="SFLD" id="SFLDG01065">
    <property type="entry name" value="anaerobic_coproporphyrinogen-I"/>
    <property type="match status" value="1"/>
</dbReference>
<dbReference type="Proteomes" id="UP000664096">
    <property type="component" value="Unassembled WGS sequence"/>
</dbReference>
<keyword evidence="2" id="KW-0004">4Fe-4S</keyword>